<protein>
    <submittedName>
        <fullName evidence="1">Uncharacterized protein</fullName>
    </submittedName>
</protein>
<comment type="caution">
    <text evidence="1">The sequence shown here is derived from an EMBL/GenBank/DDBJ whole genome shotgun (WGS) entry which is preliminary data.</text>
</comment>
<name>A0ACC1BJ70_9ROSI</name>
<reference evidence="2" key="1">
    <citation type="journal article" date="2023" name="G3 (Bethesda)">
        <title>Genome assembly and association tests identify interacting loci associated with vigor, precocity, and sex in interspecific pistachio rootstocks.</title>
        <authorList>
            <person name="Palmer W."/>
            <person name="Jacygrad E."/>
            <person name="Sagayaradj S."/>
            <person name="Cavanaugh K."/>
            <person name="Han R."/>
            <person name="Bertier L."/>
            <person name="Beede B."/>
            <person name="Kafkas S."/>
            <person name="Golino D."/>
            <person name="Preece J."/>
            <person name="Michelmore R."/>
        </authorList>
    </citation>
    <scope>NUCLEOTIDE SEQUENCE [LARGE SCALE GENOMIC DNA]</scope>
</reference>
<accession>A0ACC1BJ70</accession>
<dbReference type="Proteomes" id="UP001164250">
    <property type="component" value="Chromosome 4"/>
</dbReference>
<evidence type="ECO:0000313" key="2">
    <source>
        <dbReference type="Proteomes" id="UP001164250"/>
    </source>
</evidence>
<organism evidence="1 2">
    <name type="scientific">Pistacia atlantica</name>
    <dbReference type="NCBI Taxonomy" id="434234"/>
    <lineage>
        <taxon>Eukaryota</taxon>
        <taxon>Viridiplantae</taxon>
        <taxon>Streptophyta</taxon>
        <taxon>Embryophyta</taxon>
        <taxon>Tracheophyta</taxon>
        <taxon>Spermatophyta</taxon>
        <taxon>Magnoliopsida</taxon>
        <taxon>eudicotyledons</taxon>
        <taxon>Gunneridae</taxon>
        <taxon>Pentapetalae</taxon>
        <taxon>rosids</taxon>
        <taxon>malvids</taxon>
        <taxon>Sapindales</taxon>
        <taxon>Anacardiaceae</taxon>
        <taxon>Pistacia</taxon>
    </lineage>
</organism>
<keyword evidence="2" id="KW-1185">Reference proteome</keyword>
<sequence>MGNSFVQWEADGANSQGRGRNASLRELKQLSNLRALHLHIQDAQVMPRDMFFEKLNSYKIFIGDKWNWSSKYDLSTSRTLKLKINANNYLGHGVRTLLKMTEDLSLEGMNGVRNVLCELHEDGFPHLKHLLVQDGFELLHIVNSFTGKPAFPELESLVVRHLINLEKICHGQFNVESFSKLRILKIKKCDRLEYLFASFVAKNLTQLQEIEVIDCKNLKEIFGEESKDHGDEIETNDKIDFNQLCSLTLQRLPQFIKIGSDMRVVFPRLENLKLCSINIENTWLDQPLAVSSYSQCLKSLTVEECNGLKFLFSSSMVKSLNQLHKLVIGNCKSMEVIIDSKREEGEEKIIDMSFPKLFSLKLKVLPKLVSFGTGNSVEFPSLNELHIDSCSNLKTFFCKSFYLDTVREEPEEEMNLENYFIDINSLFDEKVICLYTKKLCCLWQSKCCFFFFLGGCFSKLGGVGAFTLG</sequence>
<proteinExistence type="predicted"/>
<dbReference type="EMBL" id="CM047900">
    <property type="protein sequence ID" value="KAJ0098896.1"/>
    <property type="molecule type" value="Genomic_DNA"/>
</dbReference>
<evidence type="ECO:0000313" key="1">
    <source>
        <dbReference type="EMBL" id="KAJ0098896.1"/>
    </source>
</evidence>
<gene>
    <name evidence="1" type="ORF">Patl1_21962</name>
</gene>